<evidence type="ECO:0000313" key="7">
    <source>
        <dbReference type="EMBL" id="OOR98456.1"/>
    </source>
</evidence>
<keyword evidence="7" id="KW-0132">Cell division</keyword>
<evidence type="ECO:0000259" key="6">
    <source>
        <dbReference type="Pfam" id="PF03717"/>
    </source>
</evidence>
<dbReference type="InterPro" id="IPR001460">
    <property type="entry name" value="PCN-bd_Tpept"/>
</dbReference>
<dbReference type="Gene3D" id="3.40.710.10">
    <property type="entry name" value="DD-peptidase/beta-lactamase superfamily"/>
    <property type="match status" value="1"/>
</dbReference>
<gene>
    <name evidence="7" type="ORF">B0187_08395</name>
</gene>
<proteinExistence type="predicted"/>
<sequence length="679" mass="75586">MKLLKEIWMLIWKSLTERENKIQTKIKEDLPTLPIFSKGFAIVIGLLMLLSVAAVVGKIFYEQTISANTNQKEMKKRHLKQNDLPYSRAQIVDRNGRILATSVPLYSLVFSPRDYFESRLLRSEKQLTNLAKDVEGKTKTIQNNIRAFLKENYTKIDPRALMNINANDFWLTLAQATQIDYDVLIKKVRNNPNSLFLEQEKKDLEAEKEKWKEVANVANVSYSDLMAKIYQNYQSRYQYVVRQVQESDANYLADGLDIATMSSVKEPKRYYPLGEAIAPLLGLTQEKEVKGIRGTHRTLQGSEGLELSFNSLLIGRNGQESLLANRKNRITESFDYQAPYNPMDVVLSIDEDLQAIAYHYVKKAVAEHKAIFGTAVLVDINTGEILAMASAPSYNPNNRETYKNELARNRAITDTFEPGSTVKPLVVLTALEKKATYLDEIINTGPLILNDFAVRDVSPQSSLSLTGILQKSSNRGVSRLALRMPPNALVDTYKAVGFGQDTNLGLGEQKGVLGDRKRWADVERATYAYGYGLTVTPVQLAKAYATLGSFGLAKPLSIIKVSPPVDSKRVLPEKITREVVKMMEAVAAKGEGGQRAAVDGYRVAIKTGTARKIEGGKYVDKYLAYTAGIAPASDPRFALVVLIDEPKAGAYYGGAVSAPLFSSIMGETLRIKNIKPDNL</sequence>
<dbReference type="GO" id="GO:0004180">
    <property type="term" value="F:carboxypeptidase activity"/>
    <property type="evidence" value="ECO:0007669"/>
    <property type="project" value="UniProtKB-KW"/>
</dbReference>
<evidence type="ECO:0000259" key="5">
    <source>
        <dbReference type="Pfam" id="PF00905"/>
    </source>
</evidence>
<keyword evidence="4" id="KW-1133">Transmembrane helix</keyword>
<dbReference type="STRING" id="734.B0187_08395"/>
<dbReference type="OrthoDB" id="9789078at2"/>
<feature type="transmembrane region" description="Helical" evidence="4">
    <location>
        <begin position="40"/>
        <end position="61"/>
    </location>
</feature>
<dbReference type="SUPFAM" id="SSF56601">
    <property type="entry name" value="beta-lactamase/transpeptidase-like"/>
    <property type="match status" value="1"/>
</dbReference>
<keyword evidence="2" id="KW-0121">Carboxypeptidase</keyword>
<dbReference type="Gene3D" id="3.30.450.330">
    <property type="match status" value="1"/>
</dbReference>
<dbReference type="PANTHER" id="PTHR30627">
    <property type="entry name" value="PEPTIDOGLYCAN D,D-TRANSPEPTIDASE"/>
    <property type="match status" value="1"/>
</dbReference>
<evidence type="ECO:0000313" key="8">
    <source>
        <dbReference type="Proteomes" id="UP000190867"/>
    </source>
</evidence>
<dbReference type="Proteomes" id="UP000190867">
    <property type="component" value="Unassembled WGS sequence"/>
</dbReference>
<dbReference type="GO" id="GO:0051301">
    <property type="term" value="P:cell division"/>
    <property type="evidence" value="ECO:0007669"/>
    <property type="project" value="UniProtKB-KW"/>
</dbReference>
<dbReference type="InterPro" id="IPR005311">
    <property type="entry name" value="PBP_dimer"/>
</dbReference>
<evidence type="ECO:0000256" key="3">
    <source>
        <dbReference type="ARBA" id="ARBA00023136"/>
    </source>
</evidence>
<evidence type="ECO:0000256" key="1">
    <source>
        <dbReference type="ARBA" id="ARBA00004370"/>
    </source>
</evidence>
<dbReference type="InterPro" id="IPR036138">
    <property type="entry name" value="PBP_dimer_sf"/>
</dbReference>
<feature type="domain" description="Penicillin-binding protein dimerisation" evidence="6">
    <location>
        <begin position="87"/>
        <end position="332"/>
    </location>
</feature>
<keyword evidence="8" id="KW-1185">Reference proteome</keyword>
<evidence type="ECO:0000256" key="4">
    <source>
        <dbReference type="SAM" id="Phobius"/>
    </source>
</evidence>
<accession>A0A1T0ARR7</accession>
<dbReference type="InterPro" id="IPR012338">
    <property type="entry name" value="Beta-lactam/transpept-like"/>
</dbReference>
<dbReference type="Gene3D" id="1.10.150.770">
    <property type="match status" value="1"/>
</dbReference>
<reference evidence="7 8" key="1">
    <citation type="submission" date="2017-02" db="EMBL/GenBank/DDBJ databases">
        <title>Draft genome sequence of Haemophilus paracuniculus CCUG 43573 type strain.</title>
        <authorList>
            <person name="Engstrom-Jakobsson H."/>
            <person name="Salva-Serra F."/>
            <person name="Thorell K."/>
            <person name="Gonzales-Siles L."/>
            <person name="Karlsson R."/>
            <person name="Boulund F."/>
            <person name="Engstrand L."/>
            <person name="Kristiansson E."/>
            <person name="Moore E."/>
        </authorList>
    </citation>
    <scope>NUCLEOTIDE SEQUENCE [LARGE SCALE GENOMIC DNA]</scope>
    <source>
        <strain evidence="7 8">CCUG 43573</strain>
    </source>
</reference>
<name>A0A1T0ARR7_9PAST</name>
<dbReference type="SUPFAM" id="SSF56519">
    <property type="entry name" value="Penicillin binding protein dimerisation domain"/>
    <property type="match status" value="1"/>
</dbReference>
<dbReference type="GO" id="GO:0005886">
    <property type="term" value="C:plasma membrane"/>
    <property type="evidence" value="ECO:0007669"/>
    <property type="project" value="TreeGrafter"/>
</dbReference>
<dbReference type="Pfam" id="PF03717">
    <property type="entry name" value="PBP_dimer"/>
    <property type="match status" value="1"/>
</dbReference>
<comment type="subcellular location">
    <subcellularLocation>
        <location evidence="1">Membrane</location>
    </subcellularLocation>
</comment>
<keyword evidence="3 4" id="KW-0472">Membrane</keyword>
<dbReference type="Pfam" id="PF00905">
    <property type="entry name" value="Transpeptidase"/>
    <property type="match status" value="1"/>
</dbReference>
<dbReference type="PANTHER" id="PTHR30627:SF1">
    <property type="entry name" value="PEPTIDOGLYCAN D,D-TRANSPEPTIDASE FTSI"/>
    <property type="match status" value="1"/>
</dbReference>
<evidence type="ECO:0000256" key="2">
    <source>
        <dbReference type="ARBA" id="ARBA00022645"/>
    </source>
</evidence>
<comment type="caution">
    <text evidence="7">The sequence shown here is derived from an EMBL/GenBank/DDBJ whole genome shotgun (WGS) entry which is preliminary data.</text>
</comment>
<dbReference type="EMBL" id="MUYA01000012">
    <property type="protein sequence ID" value="OOR98456.1"/>
    <property type="molecule type" value="Genomic_DNA"/>
</dbReference>
<keyword evidence="2" id="KW-0645">Protease</keyword>
<organism evidence="7 8">
    <name type="scientific">Haemophilus paracuniculus</name>
    <dbReference type="NCBI Taxonomy" id="734"/>
    <lineage>
        <taxon>Bacteria</taxon>
        <taxon>Pseudomonadati</taxon>
        <taxon>Pseudomonadota</taxon>
        <taxon>Gammaproteobacteria</taxon>
        <taxon>Pasteurellales</taxon>
        <taxon>Pasteurellaceae</taxon>
        <taxon>Haemophilus</taxon>
    </lineage>
</organism>
<dbReference type="InterPro" id="IPR050515">
    <property type="entry name" value="Beta-lactam/transpept"/>
</dbReference>
<dbReference type="Gene3D" id="3.90.1310.10">
    <property type="entry name" value="Penicillin-binding protein 2a (Domain 2)"/>
    <property type="match status" value="1"/>
</dbReference>
<keyword evidence="7" id="KW-0131">Cell cycle</keyword>
<keyword evidence="2" id="KW-0378">Hydrolase</keyword>
<feature type="domain" description="Penicillin-binding protein transpeptidase" evidence="5">
    <location>
        <begin position="373"/>
        <end position="665"/>
    </location>
</feature>
<protein>
    <submittedName>
        <fullName evidence="7">Cell division protein FtsI</fullName>
    </submittedName>
</protein>
<keyword evidence="4" id="KW-0812">Transmembrane</keyword>
<dbReference type="GO" id="GO:0008658">
    <property type="term" value="F:penicillin binding"/>
    <property type="evidence" value="ECO:0007669"/>
    <property type="project" value="InterPro"/>
</dbReference>
<dbReference type="AlphaFoldDB" id="A0A1T0ARR7"/>
<dbReference type="GO" id="GO:0071555">
    <property type="term" value="P:cell wall organization"/>
    <property type="evidence" value="ECO:0007669"/>
    <property type="project" value="TreeGrafter"/>
</dbReference>